<comment type="caution">
    <text evidence="1">The sequence shown here is derived from an EMBL/GenBank/DDBJ whole genome shotgun (WGS) entry which is preliminary data.</text>
</comment>
<evidence type="ECO:0000313" key="1">
    <source>
        <dbReference type="EMBL" id="KAJ1096665.1"/>
    </source>
</evidence>
<protein>
    <submittedName>
        <fullName evidence="1">Uncharacterized protein</fullName>
    </submittedName>
</protein>
<proteinExistence type="predicted"/>
<dbReference type="EMBL" id="JANPWB010000014">
    <property type="protein sequence ID" value="KAJ1096665.1"/>
    <property type="molecule type" value="Genomic_DNA"/>
</dbReference>
<keyword evidence="2" id="KW-1185">Reference proteome</keyword>
<sequence length="70" mass="7879">MQGTLNSSWRHPPSEEHSRCFRRGQYALEALSSVQDKVEAVDIVDMRQDVMFTGVALRRKNGKEKTGTAA</sequence>
<evidence type="ECO:0000313" key="2">
    <source>
        <dbReference type="Proteomes" id="UP001066276"/>
    </source>
</evidence>
<dbReference type="Proteomes" id="UP001066276">
    <property type="component" value="Chromosome 10"/>
</dbReference>
<reference evidence="1" key="1">
    <citation type="journal article" date="2022" name="bioRxiv">
        <title>Sequencing and chromosome-scale assembly of the giantPleurodeles waltlgenome.</title>
        <authorList>
            <person name="Brown T."/>
            <person name="Elewa A."/>
            <person name="Iarovenko S."/>
            <person name="Subramanian E."/>
            <person name="Araus A.J."/>
            <person name="Petzold A."/>
            <person name="Susuki M."/>
            <person name="Suzuki K.-i.T."/>
            <person name="Hayashi T."/>
            <person name="Toyoda A."/>
            <person name="Oliveira C."/>
            <person name="Osipova E."/>
            <person name="Leigh N.D."/>
            <person name="Simon A."/>
            <person name="Yun M.H."/>
        </authorList>
    </citation>
    <scope>NUCLEOTIDE SEQUENCE</scope>
    <source>
        <strain evidence="1">20211129_DDA</strain>
        <tissue evidence="1">Liver</tissue>
    </source>
</reference>
<dbReference type="AlphaFoldDB" id="A0AAV7M972"/>
<name>A0AAV7M972_PLEWA</name>
<gene>
    <name evidence="1" type="ORF">NDU88_001800</name>
</gene>
<organism evidence="1 2">
    <name type="scientific">Pleurodeles waltl</name>
    <name type="common">Iberian ribbed newt</name>
    <dbReference type="NCBI Taxonomy" id="8319"/>
    <lineage>
        <taxon>Eukaryota</taxon>
        <taxon>Metazoa</taxon>
        <taxon>Chordata</taxon>
        <taxon>Craniata</taxon>
        <taxon>Vertebrata</taxon>
        <taxon>Euteleostomi</taxon>
        <taxon>Amphibia</taxon>
        <taxon>Batrachia</taxon>
        <taxon>Caudata</taxon>
        <taxon>Salamandroidea</taxon>
        <taxon>Salamandridae</taxon>
        <taxon>Pleurodelinae</taxon>
        <taxon>Pleurodeles</taxon>
    </lineage>
</organism>
<accession>A0AAV7M972</accession>